<accession>A0A0T9UH92</accession>
<evidence type="ECO:0000313" key="1">
    <source>
        <dbReference type="EMBL" id="CNL41974.1"/>
    </source>
</evidence>
<gene>
    <name evidence="1" type="ORF">ERS008460_02809</name>
</gene>
<protein>
    <submittedName>
        <fullName evidence="1">Uncharacterized protein</fullName>
    </submittedName>
</protein>
<organism evidence="1 2">
    <name type="scientific">Yersinia aleksiciae</name>
    <dbReference type="NCBI Taxonomy" id="263819"/>
    <lineage>
        <taxon>Bacteria</taxon>
        <taxon>Pseudomonadati</taxon>
        <taxon>Pseudomonadota</taxon>
        <taxon>Gammaproteobacteria</taxon>
        <taxon>Enterobacterales</taxon>
        <taxon>Yersiniaceae</taxon>
        <taxon>Yersinia</taxon>
    </lineage>
</organism>
<dbReference type="AlphaFoldDB" id="A0A0T9UH92"/>
<reference evidence="2" key="1">
    <citation type="submission" date="2015-03" db="EMBL/GenBank/DDBJ databases">
        <authorList>
            <consortium name="Pathogen Informatics"/>
        </authorList>
    </citation>
    <scope>NUCLEOTIDE SEQUENCE [LARGE SCALE GENOMIC DNA]</scope>
    <source>
        <strain evidence="2">IP27925</strain>
    </source>
</reference>
<name>A0A0T9UH92_YERAE</name>
<dbReference type="RefSeq" id="WP_181949585.1">
    <property type="nucleotide sequence ID" value="NZ_CABHQI010000070.1"/>
</dbReference>
<dbReference type="EMBL" id="CQEM01000013">
    <property type="protein sequence ID" value="CNL41974.1"/>
    <property type="molecule type" value="Genomic_DNA"/>
</dbReference>
<proteinExistence type="predicted"/>
<sequence length="45" mass="5147">MQVETKYWVHPDDWIYVGDVIEGAREATQSEIEEHIAETASPDVT</sequence>
<evidence type="ECO:0000313" key="2">
    <source>
        <dbReference type="Proteomes" id="UP000040088"/>
    </source>
</evidence>
<dbReference type="Proteomes" id="UP000040088">
    <property type="component" value="Unassembled WGS sequence"/>
</dbReference>